<dbReference type="Pfam" id="PF01432">
    <property type="entry name" value="Peptidase_M3"/>
    <property type="match status" value="1"/>
</dbReference>
<dbReference type="PANTHER" id="PTHR11804">
    <property type="entry name" value="PROTEASE M3 THIMET OLIGOPEPTIDASE-RELATED"/>
    <property type="match status" value="1"/>
</dbReference>
<dbReference type="GO" id="GO:0006627">
    <property type="term" value="P:protein processing involved in protein targeting to mitochondrion"/>
    <property type="evidence" value="ECO:0007669"/>
    <property type="project" value="TreeGrafter"/>
</dbReference>
<keyword evidence="3 10" id="KW-0645">Protease</keyword>
<evidence type="ECO:0000256" key="5">
    <source>
        <dbReference type="ARBA" id="ARBA00022801"/>
    </source>
</evidence>
<comment type="caution">
    <text evidence="12">The sequence shown here is derived from an EMBL/GenBank/DDBJ whole genome shotgun (WGS) entry which is preliminary data.</text>
</comment>
<accession>A0AAQ4DTV1</accession>
<name>A0AAQ4DTV1_AMBAM</name>
<dbReference type="Gene3D" id="3.40.390.10">
    <property type="entry name" value="Collagenase (Catalytic Domain)"/>
    <property type="match status" value="1"/>
</dbReference>
<evidence type="ECO:0000259" key="11">
    <source>
        <dbReference type="Pfam" id="PF01432"/>
    </source>
</evidence>
<dbReference type="AlphaFoldDB" id="A0AAQ4DTV1"/>
<evidence type="ECO:0000256" key="10">
    <source>
        <dbReference type="RuleBase" id="RU003435"/>
    </source>
</evidence>
<dbReference type="EMBL" id="JARKHS020026894">
    <property type="protein sequence ID" value="KAK8765891.1"/>
    <property type="molecule type" value="Genomic_DNA"/>
</dbReference>
<evidence type="ECO:0000256" key="4">
    <source>
        <dbReference type="ARBA" id="ARBA00022723"/>
    </source>
</evidence>
<dbReference type="InterPro" id="IPR024077">
    <property type="entry name" value="Neurolysin/TOP_dom2"/>
</dbReference>
<feature type="non-terminal residue" evidence="12">
    <location>
        <position position="1"/>
    </location>
</feature>
<keyword evidence="5 10" id="KW-0378">Hydrolase</keyword>
<evidence type="ECO:0000313" key="13">
    <source>
        <dbReference type="Proteomes" id="UP001321473"/>
    </source>
</evidence>
<sequence>FASDGEDVLIPGLYTDANNELVREAAYRAYLYPDDHQSQLLDELLAARHELARLCGFPSFAHRVLRGSIAGGPEAVEQFLGILSAELKPRADKDYGEMLDMKTSGSGGKSVLQAWDVPYYTSYARQAKFQLKSSDYAPYLSLGCCMDGLNEIFRALYGVYLEAEDVKQGEVWHQDVVKLAVKEGEEGTLLGHIYCDLFERQEKPNQDCHFTIQGGRMLPDGSYQLPVVVLMLNLGSARWGAPPLLTPSSLDNLFHEMGHAMHSMLARTRYQHVTGTRCATDLAEVPSILMEYFSSDPRVVSTFARHYQTGEPMPYQMALSLRQMRYHFAASETQLQVFYALLDQHYHSHHPLGKSTTEVLAELQGQHYGVPYVPNTAWQLRFGHLVGYGAKYYAYLMSRAVAAWTWHELFREDPFRRTAGDRYRRELLSHGGAKPAHQLVSDFLSKEVTPETLAAVLIADIDAGLV</sequence>
<keyword evidence="9" id="KW-0496">Mitochondrion</keyword>
<keyword evidence="6 10" id="KW-0862">Zinc</keyword>
<dbReference type="InterPro" id="IPR033851">
    <property type="entry name" value="M3A_MIP"/>
</dbReference>
<evidence type="ECO:0000256" key="6">
    <source>
        <dbReference type="ARBA" id="ARBA00022833"/>
    </source>
</evidence>
<dbReference type="SUPFAM" id="SSF55486">
    <property type="entry name" value="Metalloproteases ('zincins'), catalytic domain"/>
    <property type="match status" value="1"/>
</dbReference>
<dbReference type="GO" id="GO:0006518">
    <property type="term" value="P:peptide metabolic process"/>
    <property type="evidence" value="ECO:0007669"/>
    <property type="project" value="TreeGrafter"/>
</dbReference>
<dbReference type="GO" id="GO:0046872">
    <property type="term" value="F:metal ion binding"/>
    <property type="evidence" value="ECO:0007669"/>
    <property type="project" value="UniProtKB-UniRule"/>
</dbReference>
<keyword evidence="4 10" id="KW-0479">Metal-binding</keyword>
<keyword evidence="13" id="KW-1185">Reference proteome</keyword>
<dbReference type="InterPro" id="IPR024079">
    <property type="entry name" value="MetalloPept_cat_dom_sf"/>
</dbReference>
<keyword evidence="7" id="KW-0809">Transit peptide</keyword>
<dbReference type="FunFam" id="3.40.390.10:FF:000013">
    <property type="entry name" value="Mitochondrial intermediate peptidase"/>
    <property type="match status" value="1"/>
</dbReference>
<feature type="domain" description="Peptidase M3A/M3B catalytic" evidence="11">
    <location>
        <begin position="14"/>
        <end position="453"/>
    </location>
</feature>
<evidence type="ECO:0000256" key="2">
    <source>
        <dbReference type="ARBA" id="ARBA00006040"/>
    </source>
</evidence>
<dbReference type="GO" id="GO:0004222">
    <property type="term" value="F:metalloendopeptidase activity"/>
    <property type="evidence" value="ECO:0007669"/>
    <property type="project" value="InterPro"/>
</dbReference>
<evidence type="ECO:0000256" key="3">
    <source>
        <dbReference type="ARBA" id="ARBA00022670"/>
    </source>
</evidence>
<comment type="subcellular location">
    <subcellularLocation>
        <location evidence="1">Mitochondrion</location>
    </subcellularLocation>
</comment>
<proteinExistence type="inferred from homology"/>
<dbReference type="InterPro" id="IPR001567">
    <property type="entry name" value="Pept_M3A_M3B_dom"/>
</dbReference>
<dbReference type="GO" id="GO:0005739">
    <property type="term" value="C:mitochondrion"/>
    <property type="evidence" value="ECO:0007669"/>
    <property type="project" value="UniProtKB-SubCell"/>
</dbReference>
<dbReference type="CDD" id="cd06457">
    <property type="entry name" value="M3A_MIP"/>
    <property type="match status" value="1"/>
</dbReference>
<evidence type="ECO:0000256" key="8">
    <source>
        <dbReference type="ARBA" id="ARBA00023049"/>
    </source>
</evidence>
<reference evidence="12 13" key="1">
    <citation type="journal article" date="2023" name="Arcadia Sci">
        <title>De novo assembly of a long-read Amblyomma americanum tick genome.</title>
        <authorList>
            <person name="Chou S."/>
            <person name="Poskanzer K.E."/>
            <person name="Rollins M."/>
            <person name="Thuy-Boun P.S."/>
        </authorList>
    </citation>
    <scope>NUCLEOTIDE SEQUENCE [LARGE SCALE GENOMIC DNA]</scope>
    <source>
        <strain evidence="12">F_SG_1</strain>
        <tissue evidence="12">Salivary glands</tissue>
    </source>
</reference>
<protein>
    <recommendedName>
        <fullName evidence="11">Peptidase M3A/M3B catalytic domain-containing protein</fullName>
    </recommendedName>
</protein>
<dbReference type="Proteomes" id="UP001321473">
    <property type="component" value="Unassembled WGS sequence"/>
</dbReference>
<keyword evidence="8 10" id="KW-0482">Metalloprotease</keyword>
<organism evidence="12 13">
    <name type="scientific">Amblyomma americanum</name>
    <name type="common">Lone star tick</name>
    <dbReference type="NCBI Taxonomy" id="6943"/>
    <lineage>
        <taxon>Eukaryota</taxon>
        <taxon>Metazoa</taxon>
        <taxon>Ecdysozoa</taxon>
        <taxon>Arthropoda</taxon>
        <taxon>Chelicerata</taxon>
        <taxon>Arachnida</taxon>
        <taxon>Acari</taxon>
        <taxon>Parasitiformes</taxon>
        <taxon>Ixodida</taxon>
        <taxon>Ixodoidea</taxon>
        <taxon>Ixodidae</taxon>
        <taxon>Amblyomminae</taxon>
        <taxon>Amblyomma</taxon>
    </lineage>
</organism>
<gene>
    <name evidence="12" type="ORF">V5799_007326</name>
</gene>
<evidence type="ECO:0000256" key="1">
    <source>
        <dbReference type="ARBA" id="ARBA00004173"/>
    </source>
</evidence>
<dbReference type="PANTHER" id="PTHR11804:SF79">
    <property type="entry name" value="MITOCHONDRIAL INTERMEDIATE PEPTIDASE"/>
    <property type="match status" value="1"/>
</dbReference>
<dbReference type="InterPro" id="IPR045090">
    <property type="entry name" value="Pept_M3A_M3B"/>
</dbReference>
<evidence type="ECO:0000313" key="12">
    <source>
        <dbReference type="EMBL" id="KAK8765891.1"/>
    </source>
</evidence>
<evidence type="ECO:0000256" key="9">
    <source>
        <dbReference type="ARBA" id="ARBA00023128"/>
    </source>
</evidence>
<dbReference type="Gene3D" id="1.10.1370.10">
    <property type="entry name" value="Neurolysin, domain 3"/>
    <property type="match status" value="1"/>
</dbReference>
<comment type="similarity">
    <text evidence="2 10">Belongs to the peptidase M3 family.</text>
</comment>
<evidence type="ECO:0000256" key="7">
    <source>
        <dbReference type="ARBA" id="ARBA00022946"/>
    </source>
</evidence>
<comment type="cofactor">
    <cofactor evidence="10">
        <name>Zn(2+)</name>
        <dbReference type="ChEBI" id="CHEBI:29105"/>
    </cofactor>
    <text evidence="10">Binds 1 zinc ion.</text>
</comment>